<dbReference type="Pfam" id="PF04235">
    <property type="entry name" value="DUF418"/>
    <property type="match status" value="1"/>
</dbReference>
<feature type="transmembrane region" description="Helical" evidence="1">
    <location>
        <begin position="86"/>
        <end position="102"/>
    </location>
</feature>
<feature type="transmembrane region" description="Helical" evidence="1">
    <location>
        <begin position="108"/>
        <end position="126"/>
    </location>
</feature>
<feature type="transmembrane region" description="Helical" evidence="1">
    <location>
        <begin position="52"/>
        <end position="74"/>
    </location>
</feature>
<keyword evidence="1" id="KW-1133">Transmembrane helix</keyword>
<proteinExistence type="predicted"/>
<dbReference type="EMBL" id="JBHTMY010000002">
    <property type="protein sequence ID" value="MFD1314476.1"/>
    <property type="molecule type" value="Genomic_DNA"/>
</dbReference>
<name>A0ABW3XZZ0_9FLAO</name>
<keyword evidence="1" id="KW-0472">Membrane</keyword>
<feature type="transmembrane region" description="Helical" evidence="1">
    <location>
        <begin position="206"/>
        <end position="222"/>
    </location>
</feature>
<evidence type="ECO:0000313" key="3">
    <source>
        <dbReference type="EMBL" id="MFD1314476.1"/>
    </source>
</evidence>
<keyword evidence="4" id="KW-1185">Reference proteome</keyword>
<evidence type="ECO:0000313" key="4">
    <source>
        <dbReference type="Proteomes" id="UP001597201"/>
    </source>
</evidence>
<feature type="transmembrane region" description="Helical" evidence="1">
    <location>
        <begin position="273"/>
        <end position="295"/>
    </location>
</feature>
<keyword evidence="1" id="KW-0812">Transmembrane</keyword>
<dbReference type="PANTHER" id="PTHR30590:SF2">
    <property type="entry name" value="INNER MEMBRANE PROTEIN"/>
    <property type="match status" value="1"/>
</dbReference>
<dbReference type="InterPro" id="IPR007349">
    <property type="entry name" value="DUF418"/>
</dbReference>
<organism evidence="3 4">
    <name type="scientific">Namhaeicola litoreus</name>
    <dbReference type="NCBI Taxonomy" id="1052145"/>
    <lineage>
        <taxon>Bacteria</taxon>
        <taxon>Pseudomonadati</taxon>
        <taxon>Bacteroidota</taxon>
        <taxon>Flavobacteriia</taxon>
        <taxon>Flavobacteriales</taxon>
        <taxon>Flavobacteriaceae</taxon>
        <taxon>Namhaeicola</taxon>
    </lineage>
</organism>
<comment type="caution">
    <text evidence="3">The sequence shown here is derived from an EMBL/GenBank/DDBJ whole genome shotgun (WGS) entry which is preliminary data.</text>
</comment>
<gene>
    <name evidence="3" type="ORF">ACFQ39_02515</name>
</gene>
<feature type="transmembrane region" description="Helical" evidence="1">
    <location>
        <begin position="133"/>
        <end position="155"/>
    </location>
</feature>
<accession>A0ABW3XZZ0</accession>
<evidence type="ECO:0000259" key="2">
    <source>
        <dbReference type="Pfam" id="PF04235"/>
    </source>
</evidence>
<dbReference type="RefSeq" id="WP_377176114.1">
    <property type="nucleotide sequence ID" value="NZ_JBHTMY010000002.1"/>
</dbReference>
<evidence type="ECO:0000256" key="1">
    <source>
        <dbReference type="SAM" id="Phobius"/>
    </source>
</evidence>
<feature type="domain" description="DUF418" evidence="2">
    <location>
        <begin position="222"/>
        <end position="382"/>
    </location>
</feature>
<reference evidence="4" key="1">
    <citation type="journal article" date="2019" name="Int. J. Syst. Evol. Microbiol.">
        <title>The Global Catalogue of Microorganisms (GCM) 10K type strain sequencing project: providing services to taxonomists for standard genome sequencing and annotation.</title>
        <authorList>
            <consortium name="The Broad Institute Genomics Platform"/>
            <consortium name="The Broad Institute Genome Sequencing Center for Infectious Disease"/>
            <person name="Wu L."/>
            <person name="Ma J."/>
        </authorList>
    </citation>
    <scope>NUCLEOTIDE SEQUENCE [LARGE SCALE GENOMIC DNA]</scope>
    <source>
        <strain evidence="4">CCUG 61485</strain>
    </source>
</reference>
<protein>
    <submittedName>
        <fullName evidence="3">DUF418 domain-containing protein</fullName>
    </submittedName>
</protein>
<feature type="transmembrane region" description="Helical" evidence="1">
    <location>
        <begin position="234"/>
        <end position="253"/>
    </location>
</feature>
<feature type="transmembrane region" description="Helical" evidence="1">
    <location>
        <begin position="343"/>
        <end position="364"/>
    </location>
</feature>
<dbReference type="InterPro" id="IPR052529">
    <property type="entry name" value="Bact_Transport_Assoc"/>
</dbReference>
<feature type="transmembrane region" description="Helical" evidence="1">
    <location>
        <begin position="315"/>
        <end position="337"/>
    </location>
</feature>
<dbReference type="Proteomes" id="UP001597201">
    <property type="component" value="Unassembled WGS sequence"/>
</dbReference>
<dbReference type="PANTHER" id="PTHR30590">
    <property type="entry name" value="INNER MEMBRANE PROTEIN"/>
    <property type="match status" value="1"/>
</dbReference>
<sequence length="385" mass="45018">MKNRLFVIDALRGFAIVAIMLLHNIEHFDYYFTPENLPNWLIILDKWLWEFLFFLFAGKAYAMFALLFGLTFYIQSHNQNKKGKDFGLRFAWRMLLLFAFGIVNSAFYQGDILTIYAVLGLFLIPINRLNDKAIFIISLVLFIQPLQWIELMYALNQPAIELTDPKSWTYFGKMGEYIPNGSFWETVEGNLSNGKKAVLLWNWENGRYFLILSLFVLGLWSGRRKIFVWEIKGADFWQKVLKISFSAFLPLYFGNKYFISSISSEAIKRPLNVIISSWSNTAFMFVLLASFILLFHNKRFHKTLDYFSSFGKMSLSNYIIQSIIGSTLYYGFGLGLYKYTGTLFAVGIALILVFFLGKFCKWWLTNHKRGPLETIWHNLTWLTKN</sequence>